<reference evidence="1" key="1">
    <citation type="submission" date="2020-04" db="EMBL/GenBank/DDBJ databases">
        <authorList>
            <person name="Zhang T."/>
        </authorList>
    </citation>
    <scope>NUCLEOTIDE SEQUENCE</scope>
    <source>
        <strain evidence="1">HKST-UBA02</strain>
    </source>
</reference>
<sequence>MSAGMEAGLPPIYGAVLTPARLADLLADIEEHATWTEVRLREGLAGSSTIGSIRLEELAAWLAGTAESSAQVRYDLEGRQWCDSILRTREGFRLVRVELCGPEGGDPKC</sequence>
<evidence type="ECO:0000313" key="1">
    <source>
        <dbReference type="EMBL" id="MCA9756807.1"/>
    </source>
</evidence>
<dbReference type="EMBL" id="JAGQHS010000068">
    <property type="protein sequence ID" value="MCA9756807.1"/>
    <property type="molecule type" value="Genomic_DNA"/>
</dbReference>
<comment type="caution">
    <text evidence="1">The sequence shown here is derived from an EMBL/GenBank/DDBJ whole genome shotgun (WGS) entry which is preliminary data.</text>
</comment>
<dbReference type="Proteomes" id="UP000739538">
    <property type="component" value="Unassembled WGS sequence"/>
</dbReference>
<evidence type="ECO:0000313" key="2">
    <source>
        <dbReference type="Proteomes" id="UP000739538"/>
    </source>
</evidence>
<dbReference type="AlphaFoldDB" id="A0A956NDM6"/>
<accession>A0A956NDM6</accession>
<name>A0A956NDM6_UNCEI</name>
<proteinExistence type="predicted"/>
<organism evidence="1 2">
    <name type="scientific">Eiseniibacteriota bacterium</name>
    <dbReference type="NCBI Taxonomy" id="2212470"/>
    <lineage>
        <taxon>Bacteria</taxon>
        <taxon>Candidatus Eiseniibacteriota</taxon>
    </lineage>
</organism>
<reference evidence="1" key="2">
    <citation type="journal article" date="2021" name="Microbiome">
        <title>Successional dynamics and alternative stable states in a saline activated sludge microbial community over 9 years.</title>
        <authorList>
            <person name="Wang Y."/>
            <person name="Ye J."/>
            <person name="Ju F."/>
            <person name="Liu L."/>
            <person name="Boyd J.A."/>
            <person name="Deng Y."/>
            <person name="Parks D.H."/>
            <person name="Jiang X."/>
            <person name="Yin X."/>
            <person name="Woodcroft B.J."/>
            <person name="Tyson G.W."/>
            <person name="Hugenholtz P."/>
            <person name="Polz M.F."/>
            <person name="Zhang T."/>
        </authorList>
    </citation>
    <scope>NUCLEOTIDE SEQUENCE</scope>
    <source>
        <strain evidence="1">HKST-UBA02</strain>
    </source>
</reference>
<protein>
    <submittedName>
        <fullName evidence="1">Uncharacterized protein</fullName>
    </submittedName>
</protein>
<gene>
    <name evidence="1" type="ORF">KDA27_13470</name>
</gene>